<keyword evidence="3 15" id="KW-0723">Serine/threonine-protein kinase</keyword>
<dbReference type="SUPFAM" id="SSF56112">
    <property type="entry name" value="Protein kinase-like (PK-like)"/>
    <property type="match status" value="1"/>
</dbReference>
<keyword evidence="7 14" id="KW-0547">Nucleotide-binding</keyword>
<keyword evidence="4" id="KW-0597">Phosphoprotein</keyword>
<evidence type="ECO:0000256" key="12">
    <source>
        <dbReference type="ARBA" id="ARBA00047899"/>
    </source>
</evidence>
<dbReference type="InterPro" id="IPR008271">
    <property type="entry name" value="Ser/Thr_kinase_AS"/>
</dbReference>
<dbReference type="PANTHER" id="PTHR47984:SF14">
    <property type="entry name" value="OS01G0323000 PROTEIN"/>
    <property type="match status" value="1"/>
</dbReference>
<dbReference type="Proteomes" id="UP000001514">
    <property type="component" value="Unassembled WGS sequence"/>
</dbReference>
<dbReference type="PROSITE" id="PS50011">
    <property type="entry name" value="PROTEIN_KINASE_DOM"/>
    <property type="match status" value="1"/>
</dbReference>
<dbReference type="InterPro" id="IPR011009">
    <property type="entry name" value="Kinase-like_dom_sf"/>
</dbReference>
<dbReference type="AlphaFoldDB" id="D8S0N4"/>
<dbReference type="Gramene" id="EFJ22087">
    <property type="protein sequence ID" value="EFJ22087"/>
    <property type="gene ID" value="SELMODRAFT_175908"/>
</dbReference>
<evidence type="ECO:0000256" key="11">
    <source>
        <dbReference type="ARBA" id="ARBA00023136"/>
    </source>
</evidence>
<evidence type="ECO:0000256" key="10">
    <source>
        <dbReference type="ARBA" id="ARBA00022989"/>
    </source>
</evidence>
<dbReference type="OMA" id="LMMELIT"/>
<keyword evidence="6" id="KW-0812">Transmembrane</keyword>
<evidence type="ECO:0000256" key="2">
    <source>
        <dbReference type="ARBA" id="ARBA00012513"/>
    </source>
</evidence>
<dbReference type="STRING" id="88036.D8S0N4"/>
<dbReference type="KEGG" id="smo:SELMODRAFT_175908"/>
<feature type="binding site" evidence="14">
    <location>
        <position position="73"/>
    </location>
    <ligand>
        <name>ATP</name>
        <dbReference type="ChEBI" id="CHEBI:30616"/>
    </ligand>
</feature>
<dbReference type="OrthoDB" id="4062651at2759"/>
<feature type="compositionally biased region" description="Polar residues" evidence="16">
    <location>
        <begin position="353"/>
        <end position="363"/>
    </location>
</feature>
<dbReference type="SMART" id="SM00220">
    <property type="entry name" value="S_TKc"/>
    <property type="match status" value="1"/>
</dbReference>
<evidence type="ECO:0000256" key="3">
    <source>
        <dbReference type="ARBA" id="ARBA00022527"/>
    </source>
</evidence>
<name>D8S0N4_SELML</name>
<evidence type="ECO:0000259" key="17">
    <source>
        <dbReference type="PROSITE" id="PS50011"/>
    </source>
</evidence>
<dbReference type="HOGENOM" id="CLU_000288_21_4_1"/>
<comment type="subcellular location">
    <subcellularLocation>
        <location evidence="1">Membrane</location>
        <topology evidence="1">Single-pass membrane protein</topology>
    </subcellularLocation>
</comment>
<dbReference type="Gene3D" id="3.30.200.20">
    <property type="entry name" value="Phosphorylase Kinase, domain 1"/>
    <property type="match status" value="1"/>
</dbReference>
<evidence type="ECO:0000256" key="5">
    <source>
        <dbReference type="ARBA" id="ARBA00022679"/>
    </source>
</evidence>
<dbReference type="GO" id="GO:0004674">
    <property type="term" value="F:protein serine/threonine kinase activity"/>
    <property type="evidence" value="ECO:0007669"/>
    <property type="project" value="UniProtKB-KW"/>
</dbReference>
<reference evidence="18 19" key="1">
    <citation type="journal article" date="2011" name="Science">
        <title>The Selaginella genome identifies genetic changes associated with the evolution of vascular plants.</title>
        <authorList>
            <person name="Banks J.A."/>
            <person name="Nishiyama T."/>
            <person name="Hasebe M."/>
            <person name="Bowman J.L."/>
            <person name="Gribskov M."/>
            <person name="dePamphilis C."/>
            <person name="Albert V.A."/>
            <person name="Aono N."/>
            <person name="Aoyama T."/>
            <person name="Ambrose B.A."/>
            <person name="Ashton N.W."/>
            <person name="Axtell M.J."/>
            <person name="Barker E."/>
            <person name="Barker M.S."/>
            <person name="Bennetzen J.L."/>
            <person name="Bonawitz N.D."/>
            <person name="Chapple C."/>
            <person name="Cheng C."/>
            <person name="Correa L.G."/>
            <person name="Dacre M."/>
            <person name="DeBarry J."/>
            <person name="Dreyer I."/>
            <person name="Elias M."/>
            <person name="Engstrom E.M."/>
            <person name="Estelle M."/>
            <person name="Feng L."/>
            <person name="Finet C."/>
            <person name="Floyd S.K."/>
            <person name="Frommer W.B."/>
            <person name="Fujita T."/>
            <person name="Gramzow L."/>
            <person name="Gutensohn M."/>
            <person name="Harholt J."/>
            <person name="Hattori M."/>
            <person name="Heyl A."/>
            <person name="Hirai T."/>
            <person name="Hiwatashi Y."/>
            <person name="Ishikawa M."/>
            <person name="Iwata M."/>
            <person name="Karol K.G."/>
            <person name="Koehler B."/>
            <person name="Kolukisaoglu U."/>
            <person name="Kubo M."/>
            <person name="Kurata T."/>
            <person name="Lalonde S."/>
            <person name="Li K."/>
            <person name="Li Y."/>
            <person name="Litt A."/>
            <person name="Lyons E."/>
            <person name="Manning G."/>
            <person name="Maruyama T."/>
            <person name="Michael T.P."/>
            <person name="Mikami K."/>
            <person name="Miyazaki S."/>
            <person name="Morinaga S."/>
            <person name="Murata T."/>
            <person name="Mueller-Roeber B."/>
            <person name="Nelson D.R."/>
            <person name="Obara M."/>
            <person name="Oguri Y."/>
            <person name="Olmstead R.G."/>
            <person name="Onodera N."/>
            <person name="Petersen B.L."/>
            <person name="Pils B."/>
            <person name="Prigge M."/>
            <person name="Rensing S.A."/>
            <person name="Riano-Pachon D.M."/>
            <person name="Roberts A.W."/>
            <person name="Sato Y."/>
            <person name="Scheller H.V."/>
            <person name="Schulz B."/>
            <person name="Schulz C."/>
            <person name="Shakirov E.V."/>
            <person name="Shibagaki N."/>
            <person name="Shinohara N."/>
            <person name="Shippen D.E."/>
            <person name="Soerensen I."/>
            <person name="Sotooka R."/>
            <person name="Sugimoto N."/>
            <person name="Sugita M."/>
            <person name="Sumikawa N."/>
            <person name="Tanurdzic M."/>
            <person name="Theissen G."/>
            <person name="Ulvskov P."/>
            <person name="Wakazuki S."/>
            <person name="Weng J.K."/>
            <person name="Willats W.W."/>
            <person name="Wipf D."/>
            <person name="Wolf P.G."/>
            <person name="Yang L."/>
            <person name="Zimmer A.D."/>
            <person name="Zhu Q."/>
            <person name="Mitros T."/>
            <person name="Hellsten U."/>
            <person name="Loque D."/>
            <person name="Otillar R."/>
            <person name="Salamov A."/>
            <person name="Schmutz J."/>
            <person name="Shapiro H."/>
            <person name="Lindquist E."/>
            <person name="Lucas S."/>
            <person name="Rokhsar D."/>
            <person name="Grigoriev I.V."/>
        </authorList>
    </citation>
    <scope>NUCLEOTIDE SEQUENCE [LARGE SCALE GENOMIC DNA]</scope>
</reference>
<keyword evidence="9 14" id="KW-0067">ATP-binding</keyword>
<dbReference type="PROSITE" id="PS00108">
    <property type="entry name" value="PROTEIN_KINASE_ST"/>
    <property type="match status" value="1"/>
</dbReference>
<dbReference type="InParanoid" id="D8S0N4"/>
<comment type="similarity">
    <text evidence="15">Belongs to the protein kinase superfamily.</text>
</comment>
<evidence type="ECO:0000256" key="9">
    <source>
        <dbReference type="ARBA" id="ARBA00022840"/>
    </source>
</evidence>
<organism evidence="19">
    <name type="scientific">Selaginella moellendorffii</name>
    <name type="common">Spikemoss</name>
    <dbReference type="NCBI Taxonomy" id="88036"/>
    <lineage>
        <taxon>Eukaryota</taxon>
        <taxon>Viridiplantae</taxon>
        <taxon>Streptophyta</taxon>
        <taxon>Embryophyta</taxon>
        <taxon>Tracheophyta</taxon>
        <taxon>Lycopodiopsida</taxon>
        <taxon>Selaginellales</taxon>
        <taxon>Selaginellaceae</taxon>
        <taxon>Selaginella</taxon>
    </lineage>
</organism>
<dbReference type="EC" id="2.7.11.1" evidence="2"/>
<evidence type="ECO:0000256" key="15">
    <source>
        <dbReference type="RuleBase" id="RU000304"/>
    </source>
</evidence>
<dbReference type="FunFam" id="1.10.510.10:FF:000035">
    <property type="entry name" value="Putative receptor-like serine/threonine-protein kinase"/>
    <property type="match status" value="1"/>
</dbReference>
<dbReference type="CDD" id="cd14066">
    <property type="entry name" value="STKc_IRAK"/>
    <property type="match status" value="1"/>
</dbReference>
<evidence type="ECO:0000256" key="13">
    <source>
        <dbReference type="ARBA" id="ARBA00048679"/>
    </source>
</evidence>
<dbReference type="InterPro" id="IPR000719">
    <property type="entry name" value="Prot_kinase_dom"/>
</dbReference>
<gene>
    <name evidence="18" type="ORF">SELMODRAFT_175908</name>
</gene>
<protein>
    <recommendedName>
        <fullName evidence="2">non-specific serine/threonine protein kinase</fullName>
        <ecNumber evidence="2">2.7.11.1</ecNumber>
    </recommendedName>
</protein>
<dbReference type="PROSITE" id="PS00107">
    <property type="entry name" value="PROTEIN_KINASE_ATP"/>
    <property type="match status" value="1"/>
</dbReference>
<feature type="region of interest" description="Disordered" evidence="16">
    <location>
        <begin position="353"/>
        <end position="377"/>
    </location>
</feature>
<dbReference type="GO" id="GO:0005524">
    <property type="term" value="F:ATP binding"/>
    <property type="evidence" value="ECO:0007669"/>
    <property type="project" value="UniProtKB-UniRule"/>
</dbReference>
<keyword evidence="10" id="KW-1133">Transmembrane helix</keyword>
<dbReference type="EMBL" id="GL377597">
    <property type="protein sequence ID" value="EFJ22087.1"/>
    <property type="molecule type" value="Genomic_DNA"/>
</dbReference>
<evidence type="ECO:0000256" key="14">
    <source>
        <dbReference type="PROSITE-ProRule" id="PRU10141"/>
    </source>
</evidence>
<evidence type="ECO:0000256" key="6">
    <source>
        <dbReference type="ARBA" id="ARBA00022692"/>
    </source>
</evidence>
<evidence type="ECO:0000256" key="1">
    <source>
        <dbReference type="ARBA" id="ARBA00004167"/>
    </source>
</evidence>
<feature type="domain" description="Protein kinase" evidence="17">
    <location>
        <begin position="45"/>
        <end position="302"/>
    </location>
</feature>
<keyword evidence="11" id="KW-0472">Membrane</keyword>
<dbReference type="Pfam" id="PF00069">
    <property type="entry name" value="Pkinase"/>
    <property type="match status" value="1"/>
</dbReference>
<evidence type="ECO:0000256" key="16">
    <source>
        <dbReference type="SAM" id="MobiDB-lite"/>
    </source>
</evidence>
<dbReference type="FunFam" id="3.30.200.20:FF:000178">
    <property type="entry name" value="serine/threonine-protein kinase PBS1-like"/>
    <property type="match status" value="1"/>
</dbReference>
<dbReference type="eggNOG" id="KOG1187">
    <property type="taxonomic scope" value="Eukaryota"/>
</dbReference>
<comment type="catalytic activity">
    <reaction evidence="13">
        <text>L-seryl-[protein] + ATP = O-phospho-L-seryl-[protein] + ADP + H(+)</text>
        <dbReference type="Rhea" id="RHEA:17989"/>
        <dbReference type="Rhea" id="RHEA-COMP:9863"/>
        <dbReference type="Rhea" id="RHEA-COMP:11604"/>
        <dbReference type="ChEBI" id="CHEBI:15378"/>
        <dbReference type="ChEBI" id="CHEBI:29999"/>
        <dbReference type="ChEBI" id="CHEBI:30616"/>
        <dbReference type="ChEBI" id="CHEBI:83421"/>
        <dbReference type="ChEBI" id="CHEBI:456216"/>
        <dbReference type="EC" id="2.7.11.1"/>
    </reaction>
</comment>
<keyword evidence="5" id="KW-0808">Transferase</keyword>
<keyword evidence="19" id="KW-1185">Reference proteome</keyword>
<dbReference type="InterPro" id="IPR052232">
    <property type="entry name" value="RLK_Ser/Thr-Kinase"/>
</dbReference>
<evidence type="ECO:0000256" key="7">
    <source>
        <dbReference type="ARBA" id="ARBA00022741"/>
    </source>
</evidence>
<dbReference type="PANTHER" id="PTHR47984">
    <property type="entry name" value="OS01G0323000 PROTEIN"/>
    <property type="match status" value="1"/>
</dbReference>
<dbReference type="InterPro" id="IPR017441">
    <property type="entry name" value="Protein_kinase_ATP_BS"/>
</dbReference>
<evidence type="ECO:0000313" key="19">
    <source>
        <dbReference type="Proteomes" id="UP000001514"/>
    </source>
</evidence>
<sequence>MAVSQDSESNSGTTVSFTPQQQVSSYLGWGNWYCLEELEIATGGFSERNIIGEGGYGIVYKGAVSDGTMVACKYLTNKDQAEKEFLVEVETIGRVRHKNLVKLLGFCAEGDHRILVYEYVNNGNLDEWLHGKTSRFKTPSWDSRMKIILGTAKGLAYMHEAIEPKIVHRDIKASNILLDSHWNAKVSDFGLAKFLGCEKTHVMTRVMGTFGYVAPEYANTGLLNERSDVYSFGVLLMEVVTGRDPVDYSRPPGEVNLVDWLKLMLATRRMDDIADPRLEEKPSPRALKKALITAFQCVHPDVRKRPTMGHVVHLLEAENFQLPDSWRAVKEMGLSKLIESQTQKRLVQSLSRELQAQSHSSESPRTKRMLAHQRYAA</sequence>
<comment type="catalytic activity">
    <reaction evidence="12">
        <text>L-threonyl-[protein] + ATP = O-phospho-L-threonyl-[protein] + ADP + H(+)</text>
        <dbReference type="Rhea" id="RHEA:46608"/>
        <dbReference type="Rhea" id="RHEA-COMP:11060"/>
        <dbReference type="Rhea" id="RHEA-COMP:11605"/>
        <dbReference type="ChEBI" id="CHEBI:15378"/>
        <dbReference type="ChEBI" id="CHEBI:30013"/>
        <dbReference type="ChEBI" id="CHEBI:30616"/>
        <dbReference type="ChEBI" id="CHEBI:61977"/>
        <dbReference type="ChEBI" id="CHEBI:456216"/>
        <dbReference type="EC" id="2.7.11.1"/>
    </reaction>
</comment>
<dbReference type="Gene3D" id="1.10.510.10">
    <property type="entry name" value="Transferase(Phosphotransferase) domain 1"/>
    <property type="match status" value="1"/>
</dbReference>
<evidence type="ECO:0000256" key="4">
    <source>
        <dbReference type="ARBA" id="ARBA00022553"/>
    </source>
</evidence>
<proteinExistence type="inferred from homology"/>
<evidence type="ECO:0000313" key="18">
    <source>
        <dbReference type="EMBL" id="EFJ22087.1"/>
    </source>
</evidence>
<evidence type="ECO:0000256" key="8">
    <source>
        <dbReference type="ARBA" id="ARBA00022777"/>
    </source>
</evidence>
<accession>D8S0N4</accession>
<keyword evidence="8" id="KW-0418">Kinase</keyword>
<dbReference type="GO" id="GO:0016020">
    <property type="term" value="C:membrane"/>
    <property type="evidence" value="ECO:0007669"/>
    <property type="project" value="UniProtKB-SubCell"/>
</dbReference>